<dbReference type="Pfam" id="PF12706">
    <property type="entry name" value="Lactamase_B_2"/>
    <property type="match status" value="1"/>
</dbReference>
<reference evidence="3 4" key="1">
    <citation type="submission" date="2018-11" db="EMBL/GenBank/DDBJ databases">
        <title>Mesobaculum littorinae gen. nov., sp. nov., isolated from Littorina scabra that represents a novel genus of the order Rhodobacteraceae.</title>
        <authorList>
            <person name="Li F."/>
        </authorList>
    </citation>
    <scope>NUCLEOTIDE SEQUENCE [LARGE SCALE GENOMIC DNA]</scope>
    <source>
        <strain evidence="3 4">M0103</strain>
    </source>
</reference>
<dbReference type="InterPro" id="IPR001279">
    <property type="entry name" value="Metallo-B-lactamas"/>
</dbReference>
<feature type="domain" description="Metallo-beta-lactamase" evidence="2">
    <location>
        <begin position="19"/>
        <end position="185"/>
    </location>
</feature>
<sequence>MKIHQIRNATLIVTFGGSRFLVDPYLAEKDAYPGFEGTVNSEIRHPRVALSTPMETILDFDALILTHLHPDHFDEAAIKLLPRNKPVFVQDYSDARLIRAMGFTDVRPLGIETAFEGVTLSRTRGQHGSDQAYVYGAERLGNVMGVVFRAEGEKTLYLAGDTVWNAMVDTNLKMFRPDVIVLAAGDAQVPGLGSIIMGTADIKTVYDAAPGAQIIANHMETVNHCVLSRAELLSFAETNGMTERLSIPADEAVLEF</sequence>
<proteinExistence type="predicted"/>
<dbReference type="SUPFAM" id="SSF56281">
    <property type="entry name" value="Metallo-hydrolase/oxidoreductase"/>
    <property type="match status" value="1"/>
</dbReference>
<protein>
    <submittedName>
        <fullName evidence="3">MBL fold metallo-hydrolase</fullName>
    </submittedName>
</protein>
<dbReference type="Proteomes" id="UP000285908">
    <property type="component" value="Unassembled WGS sequence"/>
</dbReference>
<dbReference type="InterPro" id="IPR036866">
    <property type="entry name" value="RibonucZ/Hydroxyglut_hydro"/>
</dbReference>
<comment type="caution">
    <text evidence="3">The sequence shown here is derived from an EMBL/GenBank/DDBJ whole genome shotgun (WGS) entry which is preliminary data.</text>
</comment>
<organism evidence="3 4">
    <name type="scientific">Mesobaculum littorinae</name>
    <dbReference type="NCBI Taxonomy" id="2486419"/>
    <lineage>
        <taxon>Bacteria</taxon>
        <taxon>Pseudomonadati</taxon>
        <taxon>Pseudomonadota</taxon>
        <taxon>Alphaproteobacteria</taxon>
        <taxon>Rhodobacterales</taxon>
        <taxon>Roseobacteraceae</taxon>
        <taxon>Mesobaculum</taxon>
    </lineage>
</organism>
<accession>A0A438AJ23</accession>
<evidence type="ECO:0000313" key="4">
    <source>
        <dbReference type="Proteomes" id="UP000285908"/>
    </source>
</evidence>
<name>A0A438AJ23_9RHOB</name>
<dbReference type="PANTHER" id="PTHR43546:SF9">
    <property type="entry name" value="L-ASCORBATE-6-PHOSPHATE LACTONASE ULAG-RELATED"/>
    <property type="match status" value="1"/>
</dbReference>
<dbReference type="RefSeq" id="WP_127905895.1">
    <property type="nucleotide sequence ID" value="NZ_RQXX01000002.1"/>
</dbReference>
<dbReference type="AlphaFoldDB" id="A0A438AJ23"/>
<dbReference type="InterPro" id="IPR050114">
    <property type="entry name" value="UPF0173_UPF0282_UlaG_hydrolase"/>
</dbReference>
<dbReference type="OrthoDB" id="9805728at2"/>
<evidence type="ECO:0000313" key="3">
    <source>
        <dbReference type="EMBL" id="RVV98664.1"/>
    </source>
</evidence>
<gene>
    <name evidence="3" type="ORF">EKE94_07075</name>
</gene>
<keyword evidence="4" id="KW-1185">Reference proteome</keyword>
<evidence type="ECO:0000256" key="1">
    <source>
        <dbReference type="ARBA" id="ARBA00022801"/>
    </source>
</evidence>
<dbReference type="Gene3D" id="3.60.15.10">
    <property type="entry name" value="Ribonuclease Z/Hydroxyacylglutathione hydrolase-like"/>
    <property type="match status" value="1"/>
</dbReference>
<dbReference type="EMBL" id="RQXX01000002">
    <property type="protein sequence ID" value="RVV98664.1"/>
    <property type="molecule type" value="Genomic_DNA"/>
</dbReference>
<keyword evidence="1 3" id="KW-0378">Hydrolase</keyword>
<dbReference type="GO" id="GO:0016787">
    <property type="term" value="F:hydrolase activity"/>
    <property type="evidence" value="ECO:0007669"/>
    <property type="project" value="UniProtKB-KW"/>
</dbReference>
<dbReference type="PANTHER" id="PTHR43546">
    <property type="entry name" value="UPF0173 METAL-DEPENDENT HYDROLASE MJ1163-RELATED"/>
    <property type="match status" value="1"/>
</dbReference>
<evidence type="ECO:0000259" key="2">
    <source>
        <dbReference type="Pfam" id="PF12706"/>
    </source>
</evidence>